<reference evidence="2" key="1">
    <citation type="submission" date="2021-01" db="EMBL/GenBank/DDBJ databases">
        <title>Modified the classification status of verrucomicrobia.</title>
        <authorList>
            <person name="Feng X."/>
        </authorList>
    </citation>
    <scope>NUCLEOTIDE SEQUENCE</scope>
    <source>
        <strain evidence="2">5K15</strain>
    </source>
</reference>
<protein>
    <recommendedName>
        <fullName evidence="4">Lipoprotein</fullName>
    </recommendedName>
</protein>
<dbReference type="RefSeq" id="WP_309488266.1">
    <property type="nucleotide sequence ID" value="NZ_JAENIG010000001.1"/>
</dbReference>
<dbReference type="AlphaFoldDB" id="A0AAE2S9B7"/>
<dbReference type="PROSITE" id="PS51257">
    <property type="entry name" value="PROKAR_LIPOPROTEIN"/>
    <property type="match status" value="1"/>
</dbReference>
<feature type="coiled-coil region" evidence="1">
    <location>
        <begin position="26"/>
        <end position="106"/>
    </location>
</feature>
<evidence type="ECO:0000313" key="3">
    <source>
        <dbReference type="Proteomes" id="UP000634206"/>
    </source>
</evidence>
<keyword evidence="1" id="KW-0175">Coiled coil</keyword>
<organism evidence="2 3">
    <name type="scientific">Oceaniferula flava</name>
    <dbReference type="NCBI Taxonomy" id="2800421"/>
    <lineage>
        <taxon>Bacteria</taxon>
        <taxon>Pseudomonadati</taxon>
        <taxon>Verrucomicrobiota</taxon>
        <taxon>Verrucomicrobiia</taxon>
        <taxon>Verrucomicrobiales</taxon>
        <taxon>Verrucomicrobiaceae</taxon>
        <taxon>Oceaniferula</taxon>
    </lineage>
</organism>
<dbReference type="EMBL" id="JAENIG010000001">
    <property type="protein sequence ID" value="MBK1853670.1"/>
    <property type="molecule type" value="Genomic_DNA"/>
</dbReference>
<keyword evidence="3" id="KW-1185">Reference proteome</keyword>
<gene>
    <name evidence="2" type="ORF">JIN83_01750</name>
</gene>
<accession>A0AAE2S9B7</accession>
<dbReference type="Proteomes" id="UP000634206">
    <property type="component" value="Unassembled WGS sequence"/>
</dbReference>
<evidence type="ECO:0008006" key="4">
    <source>
        <dbReference type="Google" id="ProtNLM"/>
    </source>
</evidence>
<comment type="caution">
    <text evidence="2">The sequence shown here is derived from an EMBL/GenBank/DDBJ whole genome shotgun (WGS) entry which is preliminary data.</text>
</comment>
<sequence length="111" mass="12747">MKRSLQITIQASLAMLCLFIATSCEDKEAIQKNEELRVQIVELEKKIGLMEIEAGEDPGDQSVHLKHANEELAKALKTLESLDDEKTALEEQQKQLVKEFRAYQQKYQVKE</sequence>
<proteinExistence type="predicted"/>
<evidence type="ECO:0000256" key="1">
    <source>
        <dbReference type="SAM" id="Coils"/>
    </source>
</evidence>
<name>A0AAE2S9B7_9BACT</name>
<evidence type="ECO:0000313" key="2">
    <source>
        <dbReference type="EMBL" id="MBK1853670.1"/>
    </source>
</evidence>